<feature type="region of interest" description="Disordered" evidence="1">
    <location>
        <begin position="1"/>
        <end position="49"/>
    </location>
</feature>
<feature type="compositionally biased region" description="Polar residues" evidence="1">
    <location>
        <begin position="35"/>
        <end position="49"/>
    </location>
</feature>
<evidence type="ECO:0000313" key="3">
    <source>
        <dbReference type="WBParaSite" id="Minc3s01045g20149"/>
    </source>
</evidence>
<proteinExistence type="predicted"/>
<feature type="compositionally biased region" description="Basic and acidic residues" evidence="1">
    <location>
        <begin position="1"/>
        <end position="13"/>
    </location>
</feature>
<evidence type="ECO:0000256" key="1">
    <source>
        <dbReference type="SAM" id="MobiDB-lite"/>
    </source>
</evidence>
<feature type="compositionally biased region" description="Basic residues" evidence="1">
    <location>
        <begin position="14"/>
        <end position="32"/>
    </location>
</feature>
<dbReference type="WBParaSite" id="Minc3s01045g20149">
    <property type="protein sequence ID" value="Minc3s01045g20149"/>
    <property type="gene ID" value="Minc3s01045g20149"/>
</dbReference>
<protein>
    <submittedName>
        <fullName evidence="3">Uncharacterized protein</fullName>
    </submittedName>
</protein>
<reference evidence="3" key="1">
    <citation type="submission" date="2022-11" db="UniProtKB">
        <authorList>
            <consortium name="WormBaseParasite"/>
        </authorList>
    </citation>
    <scope>IDENTIFICATION</scope>
</reference>
<sequence>MEDKGKGIEGESSRHRHGGRGGRGSRRSRGGRIQHVSTEQIQSDQDTQTSVHGEMNVLYNYQPATQQNSQTFTGLLNQQIIQANEANLMRQNPQLIQNSSRLTHTGLLHHQMIQATHAHFLRQRSRLMSHTRVNQTIAHSQEGGSVSVVGTGRIYRGRASRGHSTRGRAINNFG</sequence>
<name>A0A914M122_MELIC</name>
<accession>A0A914M122</accession>
<dbReference type="Proteomes" id="UP000887563">
    <property type="component" value="Unplaced"/>
</dbReference>
<evidence type="ECO:0000313" key="2">
    <source>
        <dbReference type="Proteomes" id="UP000887563"/>
    </source>
</evidence>
<keyword evidence="2" id="KW-1185">Reference proteome</keyword>
<dbReference type="AlphaFoldDB" id="A0A914M122"/>
<organism evidence="2 3">
    <name type="scientific">Meloidogyne incognita</name>
    <name type="common">Southern root-knot nematode worm</name>
    <name type="synonym">Oxyuris incognita</name>
    <dbReference type="NCBI Taxonomy" id="6306"/>
    <lineage>
        <taxon>Eukaryota</taxon>
        <taxon>Metazoa</taxon>
        <taxon>Ecdysozoa</taxon>
        <taxon>Nematoda</taxon>
        <taxon>Chromadorea</taxon>
        <taxon>Rhabditida</taxon>
        <taxon>Tylenchina</taxon>
        <taxon>Tylenchomorpha</taxon>
        <taxon>Tylenchoidea</taxon>
        <taxon>Meloidogynidae</taxon>
        <taxon>Meloidogyninae</taxon>
        <taxon>Meloidogyne</taxon>
        <taxon>Meloidogyne incognita group</taxon>
    </lineage>
</organism>